<dbReference type="InterPro" id="IPR008480">
    <property type="entry name" value="DUF761_pln"/>
</dbReference>
<dbReference type="Proteomes" id="UP000734854">
    <property type="component" value="Unassembled WGS sequence"/>
</dbReference>
<feature type="transmembrane region" description="Helical" evidence="2">
    <location>
        <begin position="37"/>
        <end position="56"/>
    </location>
</feature>
<evidence type="ECO:0000256" key="1">
    <source>
        <dbReference type="SAM" id="MobiDB-lite"/>
    </source>
</evidence>
<proteinExistence type="predicted"/>
<accession>A0A8J5H6B6</accession>
<name>A0A8J5H6B6_ZINOF</name>
<feature type="compositionally biased region" description="Basic and acidic residues" evidence="1">
    <location>
        <begin position="106"/>
        <end position="119"/>
    </location>
</feature>
<gene>
    <name evidence="3" type="ORF">ZIOFF_018385</name>
</gene>
<dbReference type="EMBL" id="JACMSC010000005">
    <property type="protein sequence ID" value="KAG6521274.1"/>
    <property type="molecule type" value="Genomic_DNA"/>
</dbReference>
<protein>
    <recommendedName>
        <fullName evidence="5">DUF4408 domain-containing protein</fullName>
    </recommendedName>
</protein>
<evidence type="ECO:0000313" key="4">
    <source>
        <dbReference type="Proteomes" id="UP000734854"/>
    </source>
</evidence>
<evidence type="ECO:0008006" key="5">
    <source>
        <dbReference type="Google" id="ProtNLM"/>
    </source>
</evidence>
<dbReference type="AlphaFoldDB" id="A0A8J5H6B6"/>
<keyword evidence="4" id="KW-1185">Reference proteome</keyword>
<evidence type="ECO:0000256" key="2">
    <source>
        <dbReference type="SAM" id="Phobius"/>
    </source>
</evidence>
<feature type="compositionally biased region" description="Basic and acidic residues" evidence="1">
    <location>
        <begin position="128"/>
        <end position="142"/>
    </location>
</feature>
<keyword evidence="2" id="KW-1133">Transmembrane helix</keyword>
<dbReference type="Pfam" id="PF05553">
    <property type="entry name" value="DUF761"/>
    <property type="match status" value="1"/>
</dbReference>
<evidence type="ECO:0000313" key="3">
    <source>
        <dbReference type="EMBL" id="KAG6521274.1"/>
    </source>
</evidence>
<comment type="caution">
    <text evidence="3">The sequence shown here is derived from an EMBL/GenBank/DDBJ whole genome shotgun (WGS) entry which is preliminary data.</text>
</comment>
<feature type="transmembrane region" description="Helical" evidence="2">
    <location>
        <begin position="6"/>
        <end position="25"/>
    </location>
</feature>
<keyword evidence="2" id="KW-0472">Membrane</keyword>
<reference evidence="3 4" key="1">
    <citation type="submission" date="2020-08" db="EMBL/GenBank/DDBJ databases">
        <title>Plant Genome Project.</title>
        <authorList>
            <person name="Zhang R.-G."/>
        </authorList>
    </citation>
    <scope>NUCLEOTIDE SEQUENCE [LARGE SCALE GENOMIC DNA]</scope>
    <source>
        <tissue evidence="3">Rhizome</tissue>
    </source>
</reference>
<keyword evidence="2" id="KW-0812">Transmembrane</keyword>
<feature type="region of interest" description="Disordered" evidence="1">
    <location>
        <begin position="60"/>
        <end position="142"/>
    </location>
</feature>
<organism evidence="3 4">
    <name type="scientific">Zingiber officinale</name>
    <name type="common">Ginger</name>
    <name type="synonym">Amomum zingiber</name>
    <dbReference type="NCBI Taxonomy" id="94328"/>
    <lineage>
        <taxon>Eukaryota</taxon>
        <taxon>Viridiplantae</taxon>
        <taxon>Streptophyta</taxon>
        <taxon>Embryophyta</taxon>
        <taxon>Tracheophyta</taxon>
        <taxon>Spermatophyta</taxon>
        <taxon>Magnoliopsida</taxon>
        <taxon>Liliopsida</taxon>
        <taxon>Zingiberales</taxon>
        <taxon>Zingiberaceae</taxon>
        <taxon>Zingiber</taxon>
    </lineage>
</organism>
<sequence>MLTLGNISFVIIIAFSTALLARLLITYSSVDLRKSTSLHRLWITTQLIVLIIWKIFPAKSDADQPPQSSTEIDLPPDVEESPPEMSWSSAPPHEPEPEGPVATEHPSMDDAWKSIDKGGGKRVLTKSETWEPRGRREAERAAALRRTDTAMLKTEKKRWEEVHVWRTLERQVESQEELFQRVETFIKKHYDHLRLQKQESERRRFLERQLLPQ</sequence>